<sequence length="142" mass="16104">MAAMFAIEALCWNQFIMSNDYDCEYTGLYKILDGKTWIGSVHLTHTTATDIIARPEVPFEFIVLSKTGGEREPINVSVKPHDDDAANILLCSADLLETSSWDVYNVMLVRWEQGTAYRRRIGQIHKASFDAADWSMKDIRLG</sequence>
<keyword evidence="2" id="KW-1185">Reference proteome</keyword>
<reference evidence="1" key="1">
    <citation type="journal article" date="2020" name="Stud. Mycol.">
        <title>101 Dothideomycetes genomes: a test case for predicting lifestyles and emergence of pathogens.</title>
        <authorList>
            <person name="Haridas S."/>
            <person name="Albert R."/>
            <person name="Binder M."/>
            <person name="Bloem J."/>
            <person name="Labutti K."/>
            <person name="Salamov A."/>
            <person name="Andreopoulos B."/>
            <person name="Baker S."/>
            <person name="Barry K."/>
            <person name="Bills G."/>
            <person name="Bluhm B."/>
            <person name="Cannon C."/>
            <person name="Castanera R."/>
            <person name="Culley D."/>
            <person name="Daum C."/>
            <person name="Ezra D."/>
            <person name="Gonzalez J."/>
            <person name="Henrissat B."/>
            <person name="Kuo A."/>
            <person name="Liang C."/>
            <person name="Lipzen A."/>
            <person name="Lutzoni F."/>
            <person name="Magnuson J."/>
            <person name="Mondo S."/>
            <person name="Nolan M."/>
            <person name="Ohm R."/>
            <person name="Pangilinan J."/>
            <person name="Park H.-J."/>
            <person name="Ramirez L."/>
            <person name="Alfaro M."/>
            <person name="Sun H."/>
            <person name="Tritt A."/>
            <person name="Yoshinaga Y."/>
            <person name="Zwiers L.-H."/>
            <person name="Turgeon B."/>
            <person name="Goodwin S."/>
            <person name="Spatafora J."/>
            <person name="Crous P."/>
            <person name="Grigoriev I."/>
        </authorList>
    </citation>
    <scope>NUCLEOTIDE SEQUENCE</scope>
    <source>
        <strain evidence="1">CBS 121167</strain>
    </source>
</reference>
<dbReference type="RefSeq" id="XP_033402681.1">
    <property type="nucleotide sequence ID" value="XM_033541705.1"/>
</dbReference>
<proteinExistence type="predicted"/>
<evidence type="ECO:0008006" key="3">
    <source>
        <dbReference type="Google" id="ProtNLM"/>
    </source>
</evidence>
<organism evidence="1 2">
    <name type="scientific">Aplosporella prunicola CBS 121167</name>
    <dbReference type="NCBI Taxonomy" id="1176127"/>
    <lineage>
        <taxon>Eukaryota</taxon>
        <taxon>Fungi</taxon>
        <taxon>Dikarya</taxon>
        <taxon>Ascomycota</taxon>
        <taxon>Pezizomycotina</taxon>
        <taxon>Dothideomycetes</taxon>
        <taxon>Dothideomycetes incertae sedis</taxon>
        <taxon>Botryosphaeriales</taxon>
        <taxon>Aplosporellaceae</taxon>
        <taxon>Aplosporella</taxon>
    </lineage>
</organism>
<name>A0A6A6BUF6_9PEZI</name>
<evidence type="ECO:0000313" key="1">
    <source>
        <dbReference type="EMBL" id="KAF2146973.1"/>
    </source>
</evidence>
<dbReference type="AlphaFoldDB" id="A0A6A6BUF6"/>
<protein>
    <recommendedName>
        <fullName evidence="3">Heterokaryon incompatibility domain-containing protein</fullName>
    </recommendedName>
</protein>
<dbReference type="Proteomes" id="UP000799438">
    <property type="component" value="Unassembled WGS sequence"/>
</dbReference>
<accession>A0A6A6BUF6</accession>
<gene>
    <name evidence="1" type="ORF">K452DRAFT_294491</name>
</gene>
<dbReference type="GeneID" id="54299202"/>
<evidence type="ECO:0000313" key="2">
    <source>
        <dbReference type="Proteomes" id="UP000799438"/>
    </source>
</evidence>
<dbReference type="OrthoDB" id="5135333at2759"/>
<dbReference type="EMBL" id="ML995475">
    <property type="protein sequence ID" value="KAF2146973.1"/>
    <property type="molecule type" value="Genomic_DNA"/>
</dbReference>